<dbReference type="Proteomes" id="UP000887572">
    <property type="component" value="Unplaced"/>
</dbReference>
<dbReference type="Gene3D" id="3.75.10.10">
    <property type="entry name" value="L-arginine/glycine Amidinotransferase, Chain A"/>
    <property type="match status" value="1"/>
</dbReference>
<dbReference type="Pfam" id="PF19420">
    <property type="entry name" value="DDAH_eukar"/>
    <property type="match status" value="1"/>
</dbReference>
<reference evidence="2" key="1">
    <citation type="submission" date="2022-11" db="UniProtKB">
        <authorList>
            <consortium name="WormBaseParasite"/>
        </authorList>
    </citation>
    <scope>IDENTIFICATION</scope>
</reference>
<dbReference type="PANTHER" id="PTHR47271:SF2">
    <property type="entry name" value="ARGININE DEIMINASE"/>
    <property type="match status" value="1"/>
</dbReference>
<dbReference type="GO" id="GO:0019546">
    <property type="term" value="P:L-arginine deiminase pathway"/>
    <property type="evidence" value="ECO:0007669"/>
    <property type="project" value="TreeGrafter"/>
</dbReference>
<dbReference type="PANTHER" id="PTHR47271">
    <property type="entry name" value="ARGININE DEIMINASE"/>
    <property type="match status" value="1"/>
</dbReference>
<dbReference type="GO" id="GO:0016990">
    <property type="term" value="F:arginine deiminase activity"/>
    <property type="evidence" value="ECO:0007669"/>
    <property type="project" value="TreeGrafter"/>
</dbReference>
<proteinExistence type="predicted"/>
<dbReference type="AlphaFoldDB" id="A0A914GUP1"/>
<sequence length="321" mass="36900">MGAHDTFRPMHHFRLPPKQPKMPSIIMQAIRLLMCRPTHFNVKYEINPWMRPGDPVNVRKATNQWENLKRTLEESGAHIEVMEPVGADNYPDLVFTANAGVVRGKNAFLSNFFYPERKGEQHFYDKWFKQNGYKTFKDLHVPFEGAGDALWIGKEKLFCGIGPRTDVRALTLISEKLRDYEVPFKVYGIRLIDPRFYHIDTCFCPLNEEIAIYYPYAFDPVARHNLSNEIELIAVHEEDAMRFACNSIVIDKTVIINSGTEHTASMVQKLGFTVKFVDMSEFIKSGGLFWGARAYISDEPRLAISVLLFQLGLFCSCSVLF</sequence>
<evidence type="ECO:0000313" key="2">
    <source>
        <dbReference type="WBParaSite" id="Gr19_v10_g11362.t1"/>
    </source>
</evidence>
<name>A0A914GUP1_GLORO</name>
<accession>A0A914GUP1</accession>
<protein>
    <submittedName>
        <fullName evidence="2">Amidinotransferase</fullName>
    </submittedName>
</protein>
<evidence type="ECO:0000313" key="1">
    <source>
        <dbReference type="Proteomes" id="UP000887572"/>
    </source>
</evidence>
<organism evidence="1 2">
    <name type="scientific">Globodera rostochiensis</name>
    <name type="common">Golden nematode worm</name>
    <name type="synonym">Heterodera rostochiensis</name>
    <dbReference type="NCBI Taxonomy" id="31243"/>
    <lineage>
        <taxon>Eukaryota</taxon>
        <taxon>Metazoa</taxon>
        <taxon>Ecdysozoa</taxon>
        <taxon>Nematoda</taxon>
        <taxon>Chromadorea</taxon>
        <taxon>Rhabditida</taxon>
        <taxon>Tylenchina</taxon>
        <taxon>Tylenchomorpha</taxon>
        <taxon>Tylenchoidea</taxon>
        <taxon>Heteroderidae</taxon>
        <taxon>Heteroderinae</taxon>
        <taxon>Globodera</taxon>
    </lineage>
</organism>
<dbReference type="SUPFAM" id="SSF55909">
    <property type="entry name" value="Pentein"/>
    <property type="match status" value="1"/>
</dbReference>
<dbReference type="WBParaSite" id="Gr19_v10_g11362.t1">
    <property type="protein sequence ID" value="Gr19_v10_g11362.t1"/>
    <property type="gene ID" value="Gr19_v10_g11362"/>
</dbReference>
<keyword evidence="1" id="KW-1185">Reference proteome</keyword>